<dbReference type="Pfam" id="PF13927">
    <property type="entry name" value="Ig_3"/>
    <property type="match status" value="1"/>
</dbReference>
<evidence type="ECO:0000313" key="7">
    <source>
        <dbReference type="Proteomes" id="UP000887013"/>
    </source>
</evidence>
<evidence type="ECO:0000256" key="4">
    <source>
        <dbReference type="SAM" id="SignalP"/>
    </source>
</evidence>
<keyword evidence="3" id="KW-0393">Immunoglobulin domain</keyword>
<dbReference type="PANTHER" id="PTHR45080">
    <property type="entry name" value="CONTACTIN 5"/>
    <property type="match status" value="1"/>
</dbReference>
<evidence type="ECO:0000256" key="2">
    <source>
        <dbReference type="ARBA" id="ARBA00023157"/>
    </source>
</evidence>
<feature type="domain" description="Ig-like" evidence="5">
    <location>
        <begin position="122"/>
        <end position="212"/>
    </location>
</feature>
<dbReference type="GO" id="GO:0030424">
    <property type="term" value="C:axon"/>
    <property type="evidence" value="ECO:0007669"/>
    <property type="project" value="TreeGrafter"/>
</dbReference>
<dbReference type="GO" id="GO:0005886">
    <property type="term" value="C:plasma membrane"/>
    <property type="evidence" value="ECO:0007669"/>
    <property type="project" value="TreeGrafter"/>
</dbReference>
<reference evidence="6" key="1">
    <citation type="submission" date="2020-08" db="EMBL/GenBank/DDBJ databases">
        <title>Multicomponent nature underlies the extraordinary mechanical properties of spider dragline silk.</title>
        <authorList>
            <person name="Kono N."/>
            <person name="Nakamura H."/>
            <person name="Mori M."/>
            <person name="Yoshida Y."/>
            <person name="Ohtoshi R."/>
            <person name="Malay A.D."/>
            <person name="Moran D.A.P."/>
            <person name="Tomita M."/>
            <person name="Numata K."/>
            <person name="Arakawa K."/>
        </authorList>
    </citation>
    <scope>NUCLEOTIDE SEQUENCE</scope>
</reference>
<dbReference type="Gene3D" id="2.60.40.10">
    <property type="entry name" value="Immunoglobulins"/>
    <property type="match status" value="4"/>
</dbReference>
<proteinExistence type="predicted"/>
<keyword evidence="2" id="KW-1015">Disulfide bond</keyword>
<feature type="signal peptide" evidence="4">
    <location>
        <begin position="1"/>
        <end position="20"/>
    </location>
</feature>
<dbReference type="InterPro" id="IPR036179">
    <property type="entry name" value="Ig-like_dom_sf"/>
</dbReference>
<dbReference type="PANTHER" id="PTHR45080:SF8">
    <property type="entry name" value="IG-LIKE DOMAIN-CONTAINING PROTEIN"/>
    <property type="match status" value="1"/>
</dbReference>
<dbReference type="GO" id="GO:0007156">
    <property type="term" value="P:homophilic cell adhesion via plasma membrane adhesion molecules"/>
    <property type="evidence" value="ECO:0007669"/>
    <property type="project" value="TreeGrafter"/>
</dbReference>
<dbReference type="InterPro" id="IPR007110">
    <property type="entry name" value="Ig-like_dom"/>
</dbReference>
<dbReference type="Proteomes" id="UP000887013">
    <property type="component" value="Unassembled WGS sequence"/>
</dbReference>
<feature type="domain" description="Ig-like" evidence="5">
    <location>
        <begin position="244"/>
        <end position="334"/>
    </location>
</feature>
<evidence type="ECO:0000256" key="1">
    <source>
        <dbReference type="ARBA" id="ARBA00022729"/>
    </source>
</evidence>
<dbReference type="GO" id="GO:0050808">
    <property type="term" value="P:synapse organization"/>
    <property type="evidence" value="ECO:0007669"/>
    <property type="project" value="TreeGrafter"/>
</dbReference>
<accession>A0A8X6UNR9</accession>
<dbReference type="PROSITE" id="PS50835">
    <property type="entry name" value="IG_LIKE"/>
    <property type="match status" value="4"/>
</dbReference>
<sequence>MNLLFGTATVFYLIVSSALAGAEEPKIKSFHFSNDLELGMRESVHCSVRYGNPPFEFSWLKDGQPLMDVRDISIRKTDDYTSNLIISKVDADSNGNYTCKVTNSAGFDQKSAMLSVKDSGEPKIKPFQFTSYLNLGMRESVHCAVVFGDPPFEFSWFKDGQLLTGILDTSVRKTDDFTSNLVISKVDANSNGNYTCKVSNSKGFDEMSAILAPNWKISVRMNFLWTATVLSLVIIFVSSGPGEPKIKSFHFSNELELGMRETVHCNVLYGDTPLEFSWFKDGQRLTDGQDISIGKTDDYGSRLVISKVNSDSNGNYTCKVSNSKGFDEKSAVLLVKGVCEQSSPGEPKIKSFHFSNELELGMRESVRCNVLSGDPPFEFSWFKDGLPLSDVRGISVRKTDEYDSILVISKVDADSNGNYTCKVYNSRGFDEKSAILSVKGGFPKRGEGMFHGGMSDVCRESILLVGLSKAIPTFPIRSSRNQINPVPSGSPNFRSYTPIPFIVSPFAVVCKSSINHSNTS</sequence>
<keyword evidence="7" id="KW-1185">Reference proteome</keyword>
<dbReference type="Pfam" id="PF07679">
    <property type="entry name" value="I-set"/>
    <property type="match status" value="3"/>
</dbReference>
<name>A0A8X6UNR9_NEPPI</name>
<dbReference type="OrthoDB" id="6434757at2759"/>
<dbReference type="AlphaFoldDB" id="A0A8X6UNR9"/>
<keyword evidence="1 4" id="KW-0732">Signal</keyword>
<evidence type="ECO:0000313" key="6">
    <source>
        <dbReference type="EMBL" id="GFU34773.1"/>
    </source>
</evidence>
<dbReference type="SMART" id="SM00409">
    <property type="entry name" value="IG"/>
    <property type="match status" value="4"/>
</dbReference>
<protein>
    <submittedName>
        <fullName evidence="6">Titin</fullName>
    </submittedName>
</protein>
<dbReference type="InterPro" id="IPR050958">
    <property type="entry name" value="Cell_Adh-Cytoskel_Orgn"/>
</dbReference>
<dbReference type="InterPro" id="IPR003598">
    <property type="entry name" value="Ig_sub2"/>
</dbReference>
<dbReference type="InterPro" id="IPR013783">
    <property type="entry name" value="Ig-like_fold"/>
</dbReference>
<dbReference type="GO" id="GO:0043025">
    <property type="term" value="C:neuronal cell body"/>
    <property type="evidence" value="ECO:0007669"/>
    <property type="project" value="TreeGrafter"/>
</dbReference>
<dbReference type="GO" id="GO:0008046">
    <property type="term" value="F:axon guidance receptor activity"/>
    <property type="evidence" value="ECO:0007669"/>
    <property type="project" value="TreeGrafter"/>
</dbReference>
<feature type="domain" description="Ig-like" evidence="5">
    <location>
        <begin position="25"/>
        <end position="115"/>
    </location>
</feature>
<dbReference type="SUPFAM" id="SSF48726">
    <property type="entry name" value="Immunoglobulin"/>
    <property type="match status" value="4"/>
</dbReference>
<feature type="domain" description="Ig-like" evidence="5">
    <location>
        <begin position="347"/>
        <end position="437"/>
    </location>
</feature>
<evidence type="ECO:0000259" key="5">
    <source>
        <dbReference type="PROSITE" id="PS50835"/>
    </source>
</evidence>
<evidence type="ECO:0000256" key="3">
    <source>
        <dbReference type="ARBA" id="ARBA00023319"/>
    </source>
</evidence>
<feature type="chain" id="PRO_5036482165" evidence="4">
    <location>
        <begin position="21"/>
        <end position="520"/>
    </location>
</feature>
<gene>
    <name evidence="6" type="primary">TTN</name>
    <name evidence="6" type="ORF">NPIL_546601</name>
</gene>
<dbReference type="FunFam" id="2.60.40.10:FF:000333">
    <property type="entry name" value="Down syndrome cell adhesion molecule"/>
    <property type="match status" value="4"/>
</dbReference>
<dbReference type="InterPro" id="IPR013098">
    <property type="entry name" value="Ig_I-set"/>
</dbReference>
<organism evidence="6 7">
    <name type="scientific">Nephila pilipes</name>
    <name type="common">Giant wood spider</name>
    <name type="synonym">Nephila maculata</name>
    <dbReference type="NCBI Taxonomy" id="299642"/>
    <lineage>
        <taxon>Eukaryota</taxon>
        <taxon>Metazoa</taxon>
        <taxon>Ecdysozoa</taxon>
        <taxon>Arthropoda</taxon>
        <taxon>Chelicerata</taxon>
        <taxon>Arachnida</taxon>
        <taxon>Araneae</taxon>
        <taxon>Araneomorphae</taxon>
        <taxon>Entelegynae</taxon>
        <taxon>Araneoidea</taxon>
        <taxon>Nephilidae</taxon>
        <taxon>Nephila</taxon>
    </lineage>
</organism>
<comment type="caution">
    <text evidence="6">The sequence shown here is derived from an EMBL/GenBank/DDBJ whole genome shotgun (WGS) entry which is preliminary data.</text>
</comment>
<dbReference type="InterPro" id="IPR003599">
    <property type="entry name" value="Ig_sub"/>
</dbReference>
<dbReference type="EMBL" id="BMAW01130356">
    <property type="protein sequence ID" value="GFU34773.1"/>
    <property type="molecule type" value="Genomic_DNA"/>
</dbReference>
<dbReference type="SMART" id="SM00408">
    <property type="entry name" value="IGc2"/>
    <property type="match status" value="4"/>
</dbReference>